<feature type="region of interest" description="Disordered" evidence="2">
    <location>
        <begin position="53"/>
        <end position="123"/>
    </location>
</feature>
<evidence type="ECO:0000256" key="1">
    <source>
        <dbReference type="PROSITE-ProRule" id="PRU00221"/>
    </source>
</evidence>
<feature type="non-terminal residue" evidence="3">
    <location>
        <position position="1"/>
    </location>
</feature>
<dbReference type="PROSITE" id="PS50082">
    <property type="entry name" value="WD_REPEATS_2"/>
    <property type="match status" value="1"/>
</dbReference>
<keyword evidence="1" id="KW-0853">WD repeat</keyword>
<proteinExistence type="predicted"/>
<feature type="repeat" description="WD" evidence="1">
    <location>
        <begin position="1"/>
        <end position="22"/>
    </location>
</feature>
<sequence length="153" mass="17017">MSPDGKYIASAGLDKNIYVWSLGVALKVVHAEYGNAKLEGCPSKSRVVRQPILRTRLETRTPSHKQSSFNTKDIAPTRPRRDIRNVLRMDDRNGTETDATIESNTTSKDHAPSPKRTRAPSHALQDLTDELQGRPRYPITSGGFGDIWNFGSV</sequence>
<reference evidence="3" key="1">
    <citation type="journal article" date="2020" name="New Phytol.">
        <title>Comparative genomics reveals dynamic genome evolution in host specialist ectomycorrhizal fungi.</title>
        <authorList>
            <person name="Lofgren L.A."/>
            <person name="Nguyen N.H."/>
            <person name="Vilgalys R."/>
            <person name="Ruytinx J."/>
            <person name="Liao H.L."/>
            <person name="Branco S."/>
            <person name="Kuo A."/>
            <person name="LaButti K."/>
            <person name="Lipzen A."/>
            <person name="Andreopoulos W."/>
            <person name="Pangilinan J."/>
            <person name="Riley R."/>
            <person name="Hundley H."/>
            <person name="Na H."/>
            <person name="Barry K."/>
            <person name="Grigoriev I.V."/>
            <person name="Stajich J.E."/>
            <person name="Kennedy P.G."/>
        </authorList>
    </citation>
    <scope>NUCLEOTIDE SEQUENCE</scope>
    <source>
        <strain evidence="3">FC423</strain>
    </source>
</reference>
<dbReference type="Proteomes" id="UP000823399">
    <property type="component" value="Unassembled WGS sequence"/>
</dbReference>
<dbReference type="PROSITE" id="PS50294">
    <property type="entry name" value="WD_REPEATS_REGION"/>
    <property type="match status" value="1"/>
</dbReference>
<accession>A0A9P7F8W8</accession>
<evidence type="ECO:0000256" key="2">
    <source>
        <dbReference type="SAM" id="MobiDB-lite"/>
    </source>
</evidence>
<evidence type="ECO:0000313" key="3">
    <source>
        <dbReference type="EMBL" id="KAG2108694.1"/>
    </source>
</evidence>
<dbReference type="EMBL" id="JABBWM010000026">
    <property type="protein sequence ID" value="KAG2108694.1"/>
    <property type="molecule type" value="Genomic_DNA"/>
</dbReference>
<feature type="compositionally biased region" description="Polar residues" evidence="2">
    <location>
        <begin position="96"/>
        <end position="106"/>
    </location>
</feature>
<feature type="compositionally biased region" description="Basic and acidic residues" evidence="2">
    <location>
        <begin position="79"/>
        <end position="95"/>
    </location>
</feature>
<protein>
    <submittedName>
        <fullName evidence="3">Uncharacterized protein</fullName>
    </submittedName>
</protein>
<comment type="caution">
    <text evidence="3">The sequence shown here is derived from an EMBL/GenBank/DDBJ whole genome shotgun (WGS) entry which is preliminary data.</text>
</comment>
<organism evidence="3 4">
    <name type="scientific">Suillus discolor</name>
    <dbReference type="NCBI Taxonomy" id="1912936"/>
    <lineage>
        <taxon>Eukaryota</taxon>
        <taxon>Fungi</taxon>
        <taxon>Dikarya</taxon>
        <taxon>Basidiomycota</taxon>
        <taxon>Agaricomycotina</taxon>
        <taxon>Agaricomycetes</taxon>
        <taxon>Agaricomycetidae</taxon>
        <taxon>Boletales</taxon>
        <taxon>Suillineae</taxon>
        <taxon>Suillaceae</taxon>
        <taxon>Suillus</taxon>
    </lineage>
</organism>
<dbReference type="RefSeq" id="XP_041293064.1">
    <property type="nucleotide sequence ID" value="XM_041437307.1"/>
</dbReference>
<gene>
    <name evidence="3" type="ORF">F5147DRAFT_694443</name>
</gene>
<keyword evidence="4" id="KW-1185">Reference proteome</keyword>
<dbReference type="OrthoDB" id="2656549at2759"/>
<name>A0A9P7F8W8_9AGAM</name>
<evidence type="ECO:0000313" key="4">
    <source>
        <dbReference type="Proteomes" id="UP000823399"/>
    </source>
</evidence>
<dbReference type="InterPro" id="IPR001680">
    <property type="entry name" value="WD40_rpt"/>
</dbReference>
<dbReference type="GeneID" id="64699566"/>
<dbReference type="AlphaFoldDB" id="A0A9P7F8W8"/>